<proteinExistence type="predicted"/>
<name>A0ACC3Z271_COLTU</name>
<protein>
    <submittedName>
        <fullName evidence="1">Uncharacterized protein</fullName>
    </submittedName>
</protein>
<evidence type="ECO:0000313" key="1">
    <source>
        <dbReference type="EMBL" id="KAL0938202.1"/>
    </source>
</evidence>
<gene>
    <name evidence="1" type="ORF">CTRU02_207933</name>
</gene>
<sequence length="258" mass="28515">MARILSFLSLILAIILSPTSSIKLPIYGVWKGSPVRFFAPRGYSKQAVVSALLTIQDGNEYYISPTPTPLPSRNIFVNLEMKAPDLDDIRIVYWIDRNFTAPLVTDSFLLANLSPGFHEIPAAIESPHHVPALDMISDGFIAMNQGKFAVYEEPESAEDVVEVLHSFFDPAVEALADVWVWGERGSKNGLHVVKVRMNQGYFGTLAKYNGRDQDGGIIVKYHDHWEALFMAFPQQASVTNEAGEPNGPLLGIVAGNRN</sequence>
<accession>A0ACC3Z271</accession>
<dbReference type="Proteomes" id="UP000805649">
    <property type="component" value="Unassembled WGS sequence"/>
</dbReference>
<comment type="caution">
    <text evidence="1">The sequence shown here is derived from an EMBL/GenBank/DDBJ whole genome shotgun (WGS) entry which is preliminary data.</text>
</comment>
<reference evidence="1 2" key="1">
    <citation type="journal article" date="2020" name="Phytopathology">
        <title>Genome Sequence Resources of Colletotrichum truncatum, C. plurivorum, C. musicola, and C. sojae: Four Species Pathogenic to Soybean (Glycine max).</title>
        <authorList>
            <person name="Rogerio F."/>
            <person name="Boufleur T.R."/>
            <person name="Ciampi-Guillardi M."/>
            <person name="Sukno S.A."/>
            <person name="Thon M.R."/>
            <person name="Massola Junior N.S."/>
            <person name="Baroncelli R."/>
        </authorList>
    </citation>
    <scope>NUCLEOTIDE SEQUENCE [LARGE SCALE GENOMIC DNA]</scope>
    <source>
        <strain evidence="1 2">CMES1059</strain>
    </source>
</reference>
<evidence type="ECO:0000313" key="2">
    <source>
        <dbReference type="Proteomes" id="UP000805649"/>
    </source>
</evidence>
<keyword evidence="2" id="KW-1185">Reference proteome</keyword>
<dbReference type="EMBL" id="VUJX02000004">
    <property type="protein sequence ID" value="KAL0938202.1"/>
    <property type="molecule type" value="Genomic_DNA"/>
</dbReference>
<organism evidence="1 2">
    <name type="scientific">Colletotrichum truncatum</name>
    <name type="common">Anthracnose fungus</name>
    <name type="synonym">Colletotrichum capsici</name>
    <dbReference type="NCBI Taxonomy" id="5467"/>
    <lineage>
        <taxon>Eukaryota</taxon>
        <taxon>Fungi</taxon>
        <taxon>Dikarya</taxon>
        <taxon>Ascomycota</taxon>
        <taxon>Pezizomycotina</taxon>
        <taxon>Sordariomycetes</taxon>
        <taxon>Hypocreomycetidae</taxon>
        <taxon>Glomerellales</taxon>
        <taxon>Glomerellaceae</taxon>
        <taxon>Colletotrichum</taxon>
        <taxon>Colletotrichum truncatum species complex</taxon>
    </lineage>
</organism>